<sequence length="157" mass="17414">MSSTGMSYAHVYVQQKKQKQKLMKMEAGKAKGETKCMAEKLTEEGQGMQCKDAGIFVHHLRREEVGHRPRIGPCVCLEELSGGGHHPVMSDFQDDPRFFLQKLDVSSGESVFPALSIALEKRGRIDIVVNNARVECIGPLAEVPLSAIEQTINTNLY</sequence>
<comment type="caution">
    <text evidence="3">The sequence shown here is derived from an EMBL/GenBank/DDBJ whole genome shotgun (WGS) entry which is preliminary data.</text>
</comment>
<evidence type="ECO:0000256" key="1">
    <source>
        <dbReference type="ARBA" id="ARBA00006484"/>
    </source>
</evidence>
<dbReference type="Pfam" id="PF00106">
    <property type="entry name" value="adh_short"/>
    <property type="match status" value="1"/>
</dbReference>
<keyword evidence="4" id="KW-1185">Reference proteome</keyword>
<accession>A0A8S0TD64</accession>
<keyword evidence="2" id="KW-0560">Oxidoreductase</keyword>
<gene>
    <name evidence="3" type="ORF">OLEA9_A003177</name>
</gene>
<dbReference type="InterPro" id="IPR002347">
    <property type="entry name" value="SDR_fam"/>
</dbReference>
<dbReference type="PANTHER" id="PTHR44169:SF6">
    <property type="entry name" value="NADPH-DEPENDENT 1-ACYLDIHYDROXYACETONE PHOSPHATE REDUCTASE"/>
    <property type="match status" value="1"/>
</dbReference>
<dbReference type="GO" id="GO:0005783">
    <property type="term" value="C:endoplasmic reticulum"/>
    <property type="evidence" value="ECO:0007669"/>
    <property type="project" value="TreeGrafter"/>
</dbReference>
<name>A0A8S0TD64_OLEEU</name>
<evidence type="ECO:0000313" key="4">
    <source>
        <dbReference type="Proteomes" id="UP000594638"/>
    </source>
</evidence>
<evidence type="ECO:0000313" key="3">
    <source>
        <dbReference type="EMBL" id="CAA3003110.1"/>
    </source>
</evidence>
<reference evidence="3 4" key="1">
    <citation type="submission" date="2019-12" db="EMBL/GenBank/DDBJ databases">
        <authorList>
            <person name="Alioto T."/>
            <person name="Alioto T."/>
            <person name="Gomez Garrido J."/>
        </authorList>
    </citation>
    <scope>NUCLEOTIDE SEQUENCE [LARGE SCALE GENOMIC DNA]</scope>
</reference>
<dbReference type="AlphaFoldDB" id="A0A8S0TD64"/>
<dbReference type="OrthoDB" id="2102561at2759"/>
<dbReference type="GO" id="GO:0016491">
    <property type="term" value="F:oxidoreductase activity"/>
    <property type="evidence" value="ECO:0007669"/>
    <property type="project" value="UniProtKB-KW"/>
</dbReference>
<protein>
    <submittedName>
        <fullName evidence="3">NADPH-dependent 1-acyldihydroxyacetone phosphate reductase-like</fullName>
    </submittedName>
</protein>
<evidence type="ECO:0000256" key="2">
    <source>
        <dbReference type="ARBA" id="ARBA00023002"/>
    </source>
</evidence>
<organism evidence="3 4">
    <name type="scientific">Olea europaea subsp. europaea</name>
    <dbReference type="NCBI Taxonomy" id="158383"/>
    <lineage>
        <taxon>Eukaryota</taxon>
        <taxon>Viridiplantae</taxon>
        <taxon>Streptophyta</taxon>
        <taxon>Embryophyta</taxon>
        <taxon>Tracheophyta</taxon>
        <taxon>Spermatophyta</taxon>
        <taxon>Magnoliopsida</taxon>
        <taxon>eudicotyledons</taxon>
        <taxon>Gunneridae</taxon>
        <taxon>Pentapetalae</taxon>
        <taxon>asterids</taxon>
        <taxon>lamiids</taxon>
        <taxon>Lamiales</taxon>
        <taxon>Oleaceae</taxon>
        <taxon>Oleeae</taxon>
        <taxon>Olea</taxon>
    </lineage>
</organism>
<dbReference type="Proteomes" id="UP000594638">
    <property type="component" value="Unassembled WGS sequence"/>
</dbReference>
<feature type="non-terminal residue" evidence="3">
    <location>
        <position position="157"/>
    </location>
</feature>
<comment type="similarity">
    <text evidence="1">Belongs to the short-chain dehydrogenases/reductases (SDR) family.</text>
</comment>
<dbReference type="PANTHER" id="PTHR44169">
    <property type="entry name" value="NADPH-DEPENDENT 1-ACYLDIHYDROXYACETONE PHOSPHATE REDUCTASE"/>
    <property type="match status" value="1"/>
</dbReference>
<dbReference type="Gene3D" id="3.40.50.720">
    <property type="entry name" value="NAD(P)-binding Rossmann-like Domain"/>
    <property type="match status" value="1"/>
</dbReference>
<proteinExistence type="inferred from homology"/>
<dbReference type="InterPro" id="IPR036291">
    <property type="entry name" value="NAD(P)-bd_dom_sf"/>
</dbReference>
<dbReference type="EMBL" id="CACTIH010005916">
    <property type="protein sequence ID" value="CAA3003110.1"/>
    <property type="molecule type" value="Genomic_DNA"/>
</dbReference>
<dbReference type="SUPFAM" id="SSF51735">
    <property type="entry name" value="NAD(P)-binding Rossmann-fold domains"/>
    <property type="match status" value="1"/>
</dbReference>
<dbReference type="Gramene" id="OE9A003177T1">
    <property type="protein sequence ID" value="OE9A003177C1"/>
    <property type="gene ID" value="OE9A003177"/>
</dbReference>